<proteinExistence type="predicted"/>
<dbReference type="Pfam" id="PF14534">
    <property type="entry name" value="DUF4440"/>
    <property type="match status" value="1"/>
</dbReference>
<dbReference type="AlphaFoldDB" id="A0A6M5YG33"/>
<feature type="signal peptide" evidence="1">
    <location>
        <begin position="1"/>
        <end position="20"/>
    </location>
</feature>
<dbReference type="SUPFAM" id="SSF54427">
    <property type="entry name" value="NTF2-like"/>
    <property type="match status" value="1"/>
</dbReference>
<gene>
    <name evidence="3" type="ORF">HNV11_09360</name>
</gene>
<organism evidence="3 4">
    <name type="scientific">Spirosoma taeanense</name>
    <dbReference type="NCBI Taxonomy" id="2735870"/>
    <lineage>
        <taxon>Bacteria</taxon>
        <taxon>Pseudomonadati</taxon>
        <taxon>Bacteroidota</taxon>
        <taxon>Cytophagia</taxon>
        <taxon>Cytophagales</taxon>
        <taxon>Cytophagaceae</taxon>
        <taxon>Spirosoma</taxon>
    </lineage>
</organism>
<dbReference type="InterPro" id="IPR027843">
    <property type="entry name" value="DUF4440"/>
</dbReference>
<keyword evidence="1" id="KW-0732">Signal</keyword>
<feature type="chain" id="PRO_5026974927" evidence="1">
    <location>
        <begin position="21"/>
        <end position="150"/>
    </location>
</feature>
<keyword evidence="4" id="KW-1185">Reference proteome</keyword>
<evidence type="ECO:0000259" key="2">
    <source>
        <dbReference type="Pfam" id="PF14534"/>
    </source>
</evidence>
<dbReference type="KEGG" id="stae:HNV11_09360"/>
<evidence type="ECO:0000313" key="3">
    <source>
        <dbReference type="EMBL" id="QJW92290.1"/>
    </source>
</evidence>
<feature type="domain" description="DUF4440" evidence="2">
    <location>
        <begin position="34"/>
        <end position="139"/>
    </location>
</feature>
<dbReference type="InterPro" id="IPR032710">
    <property type="entry name" value="NTF2-like_dom_sf"/>
</dbReference>
<evidence type="ECO:0000256" key="1">
    <source>
        <dbReference type="SAM" id="SignalP"/>
    </source>
</evidence>
<dbReference type="Proteomes" id="UP000502756">
    <property type="component" value="Chromosome"/>
</dbReference>
<accession>A0A6M5YG33</accession>
<evidence type="ECO:0000313" key="4">
    <source>
        <dbReference type="Proteomes" id="UP000502756"/>
    </source>
</evidence>
<sequence length="150" mass="16437">MKVSLLGFCFFIMGVQSALAQANKAGSANAEQEIIRLSKDKWRWMAEKKADTLAALFHDKAVFVHMGGSWGKEQEVNIIRSGGIHYKKADIQKVSVNIIGTTAILLNKITLLAVVGGNEVTNPFEVTEVYVQENGAWKLGALSFTRLIGQ</sequence>
<protein>
    <submittedName>
        <fullName evidence="3">Nuclear transport factor 2 family protein</fullName>
    </submittedName>
</protein>
<name>A0A6M5YG33_9BACT</name>
<dbReference type="EMBL" id="CP053435">
    <property type="protein sequence ID" value="QJW92290.1"/>
    <property type="molecule type" value="Genomic_DNA"/>
</dbReference>
<reference evidence="3 4" key="1">
    <citation type="submission" date="2020-05" db="EMBL/GenBank/DDBJ databases">
        <title>Genome sequencing of Spirosoma sp. TS118.</title>
        <authorList>
            <person name="Lee J.-H."/>
            <person name="Jeong S."/>
            <person name="Zhao L."/>
            <person name="Jung J.-H."/>
            <person name="Kim M.-K."/>
            <person name="Lim S."/>
        </authorList>
    </citation>
    <scope>NUCLEOTIDE SEQUENCE [LARGE SCALE GENOMIC DNA]</scope>
    <source>
        <strain evidence="3 4">TS118</strain>
    </source>
</reference>
<dbReference type="Gene3D" id="3.10.450.50">
    <property type="match status" value="1"/>
</dbReference>